<keyword evidence="1" id="KW-1133">Transmembrane helix</keyword>
<keyword evidence="1" id="KW-0812">Transmembrane</keyword>
<proteinExistence type="predicted"/>
<dbReference type="AlphaFoldDB" id="A0A8H7XMP0"/>
<dbReference type="EMBL" id="JAFIQS010000014">
    <property type="protein sequence ID" value="KAG5163672.1"/>
    <property type="molecule type" value="Genomic_DNA"/>
</dbReference>
<gene>
    <name evidence="2" type="ORF">JR316_011457</name>
</gene>
<accession>A0A8H7XMP0</accession>
<evidence type="ECO:0000256" key="1">
    <source>
        <dbReference type="SAM" id="Phobius"/>
    </source>
</evidence>
<sequence>MSFIMLINFYIYVKKYLKLWLLNITYCLGILLVFLFGGLGYLSLWFFNGILKYLGGEPIQTFSEFVASLERVEQDVELDTLPQDSITPALAPAPSVVNSRKFPAPYSHEFQADINTPPV</sequence>
<reference evidence="2" key="1">
    <citation type="submission" date="2021-02" db="EMBL/GenBank/DDBJ databases">
        <title>Psilocybe cubensis genome.</title>
        <authorList>
            <person name="Mckernan K.J."/>
            <person name="Crawford S."/>
            <person name="Trippe A."/>
            <person name="Kane L.T."/>
            <person name="Mclaughlin S."/>
        </authorList>
    </citation>
    <scope>NUCLEOTIDE SEQUENCE [LARGE SCALE GENOMIC DNA]</scope>
    <source>
        <strain evidence="2">MGC-MH-2018</strain>
    </source>
</reference>
<organism evidence="2">
    <name type="scientific">Psilocybe cubensis</name>
    <name type="common">Psychedelic mushroom</name>
    <name type="synonym">Stropharia cubensis</name>
    <dbReference type="NCBI Taxonomy" id="181762"/>
    <lineage>
        <taxon>Eukaryota</taxon>
        <taxon>Fungi</taxon>
        <taxon>Dikarya</taxon>
        <taxon>Basidiomycota</taxon>
        <taxon>Agaricomycotina</taxon>
        <taxon>Agaricomycetes</taxon>
        <taxon>Agaricomycetidae</taxon>
        <taxon>Agaricales</taxon>
        <taxon>Agaricineae</taxon>
        <taxon>Strophariaceae</taxon>
        <taxon>Psilocybe</taxon>
    </lineage>
</organism>
<keyword evidence="1" id="KW-0472">Membrane</keyword>
<protein>
    <submittedName>
        <fullName evidence="2">Uncharacterized protein</fullName>
    </submittedName>
</protein>
<name>A0A8H7XMP0_PSICU</name>
<comment type="caution">
    <text evidence="2">The sequence shown here is derived from an EMBL/GenBank/DDBJ whole genome shotgun (WGS) entry which is preliminary data.</text>
</comment>
<evidence type="ECO:0000313" key="2">
    <source>
        <dbReference type="EMBL" id="KAG5163672.1"/>
    </source>
</evidence>
<feature type="transmembrane region" description="Helical" evidence="1">
    <location>
        <begin position="20"/>
        <end position="47"/>
    </location>
</feature>